<evidence type="ECO:0008006" key="5">
    <source>
        <dbReference type="Google" id="ProtNLM"/>
    </source>
</evidence>
<evidence type="ECO:0000256" key="1">
    <source>
        <dbReference type="SAM" id="Phobius"/>
    </source>
</evidence>
<dbReference type="KEGG" id="vbr:A6E01_19225"/>
<feature type="signal peptide" evidence="2">
    <location>
        <begin position="1"/>
        <end position="25"/>
    </location>
</feature>
<feature type="chain" id="PRO_5042913997" description="Integrating conjugative element membrane protein" evidence="2">
    <location>
        <begin position="26"/>
        <end position="118"/>
    </location>
</feature>
<sequence>MKESMQKLFLKLGVMATMAPSLVSANPIGNVNPDYTTPDHDYLGVFSKIFKDSYTTGTTVIGGAIFLVVIFAVLSAFWQYNKGKKELGDVATIAAVGGIVMTVVFVLINAGSSTLGGS</sequence>
<dbReference type="Proteomes" id="UP000092018">
    <property type="component" value="Plasmid unnamed1"/>
</dbReference>
<keyword evidence="2" id="KW-0732">Signal</keyword>
<name>A0AAN1CUA4_9VIBR</name>
<evidence type="ECO:0000313" key="3">
    <source>
        <dbReference type="EMBL" id="ANO35347.1"/>
    </source>
</evidence>
<keyword evidence="3" id="KW-0614">Plasmid</keyword>
<reference evidence="3 4" key="1">
    <citation type="submission" date="2016-06" db="EMBL/GenBank/DDBJ databases">
        <title>Adaptive Radiation by Waves of Gene Transfer Leads to Fine-Scale Resource Partitioning in Marine Microbes.</title>
        <authorList>
            <person name="Hehemann J.-H."/>
            <person name="Arevalo P."/>
            <person name="Datta M.S."/>
            <person name="Yu X."/>
            <person name="Corzett C."/>
            <person name="Henschel A."/>
            <person name="Preheim S.P."/>
            <person name="Timberlake S."/>
            <person name="Alm E.J."/>
            <person name="Polz M.F."/>
        </authorList>
    </citation>
    <scope>NUCLEOTIDE SEQUENCE [LARGE SCALE GENOMIC DNA]</scope>
    <source>
        <strain evidence="3 4">FF50</strain>
        <plasmid evidence="3 4">unnamed1</plasmid>
    </source>
</reference>
<evidence type="ECO:0000313" key="4">
    <source>
        <dbReference type="Proteomes" id="UP000092018"/>
    </source>
</evidence>
<keyword evidence="1" id="KW-1133">Transmembrane helix</keyword>
<keyword evidence="1" id="KW-0812">Transmembrane</keyword>
<gene>
    <name evidence="3" type="ORF">A6E01_19225</name>
</gene>
<organism evidence="3 4">
    <name type="scientific">Vibrio breoganii</name>
    <dbReference type="NCBI Taxonomy" id="553239"/>
    <lineage>
        <taxon>Bacteria</taxon>
        <taxon>Pseudomonadati</taxon>
        <taxon>Pseudomonadota</taxon>
        <taxon>Gammaproteobacteria</taxon>
        <taxon>Vibrionales</taxon>
        <taxon>Vibrionaceae</taxon>
        <taxon>Vibrio</taxon>
    </lineage>
</organism>
<proteinExistence type="predicted"/>
<dbReference type="EMBL" id="CP016179">
    <property type="protein sequence ID" value="ANO35347.1"/>
    <property type="molecule type" value="Genomic_DNA"/>
</dbReference>
<protein>
    <recommendedName>
        <fullName evidence="5">Integrating conjugative element membrane protein</fullName>
    </recommendedName>
</protein>
<feature type="transmembrane region" description="Helical" evidence="1">
    <location>
        <begin position="90"/>
        <end position="108"/>
    </location>
</feature>
<evidence type="ECO:0000256" key="2">
    <source>
        <dbReference type="SAM" id="SignalP"/>
    </source>
</evidence>
<keyword evidence="1" id="KW-0472">Membrane</keyword>
<dbReference type="AlphaFoldDB" id="A0AAN1CUA4"/>
<feature type="transmembrane region" description="Helical" evidence="1">
    <location>
        <begin position="60"/>
        <end position="78"/>
    </location>
</feature>
<accession>A0AAN1CUA4</accession>
<geneLocation type="plasmid" evidence="3 4">
    <name>unnamed1</name>
</geneLocation>